<evidence type="ECO:0000313" key="1">
    <source>
        <dbReference type="Proteomes" id="UP000887566"/>
    </source>
</evidence>
<organism evidence="1 2">
    <name type="scientific">Plectus sambesii</name>
    <dbReference type="NCBI Taxonomy" id="2011161"/>
    <lineage>
        <taxon>Eukaryota</taxon>
        <taxon>Metazoa</taxon>
        <taxon>Ecdysozoa</taxon>
        <taxon>Nematoda</taxon>
        <taxon>Chromadorea</taxon>
        <taxon>Plectida</taxon>
        <taxon>Plectina</taxon>
        <taxon>Plectoidea</taxon>
        <taxon>Plectidae</taxon>
        <taxon>Plectus</taxon>
    </lineage>
</organism>
<dbReference type="WBParaSite" id="PSAMB.scaffold710size43087.g8164.t1">
    <property type="protein sequence ID" value="PSAMB.scaffold710size43087.g8164.t1"/>
    <property type="gene ID" value="PSAMB.scaffold710size43087.g8164"/>
</dbReference>
<proteinExistence type="predicted"/>
<sequence length="98" mass="10725">MTWSSEFSSCAARRSTLASVCWTRVCTGTLRHWHAAAARAQRVGAGDVVGRAPTLYRSGWSDRWAVGSARCAVRRLSRPFVELVFVLLYNHAGAINSG</sequence>
<reference evidence="2" key="1">
    <citation type="submission" date="2022-11" db="UniProtKB">
        <authorList>
            <consortium name="WormBaseParasite"/>
        </authorList>
    </citation>
    <scope>IDENTIFICATION</scope>
</reference>
<accession>A0A914XAH0</accession>
<dbReference type="AlphaFoldDB" id="A0A914XAH0"/>
<protein>
    <submittedName>
        <fullName evidence="2">Secreted protein</fullName>
    </submittedName>
</protein>
<dbReference type="Proteomes" id="UP000887566">
    <property type="component" value="Unplaced"/>
</dbReference>
<evidence type="ECO:0000313" key="2">
    <source>
        <dbReference type="WBParaSite" id="PSAMB.scaffold710size43087.g8164.t1"/>
    </source>
</evidence>
<keyword evidence="1" id="KW-1185">Reference proteome</keyword>
<name>A0A914XAH0_9BILA</name>